<dbReference type="RefSeq" id="WP_243325551.1">
    <property type="nucleotide sequence ID" value="NZ_JAKZMM010000029.1"/>
</dbReference>
<sequence length="286" mass="32020">MKRREWIGSLTALAFSGLSAYANKKAESLPKILLQEEEKQTESWTQGNIRFTWLQDNNGEKRMPNSLFSGADAETIQRLSPEGGALATISCFLVQSNGKNILFDTGNGKADSRLLPNLASLQIQPEDIDYLFLTHFHGDHIGGMLSQDKVVFTQAEVYVPQQEYDAWIQMPADKNQQVVKTMKAYEKKLHKINGGDKLPEGIIALNAFGHTPGHTIYQVKNTLIAGDLLHGAAIQIPHPEVCASFDMDKKLAIQCRKQYLQYVKDKHLTLAGMHLPVPGFMDWKKI</sequence>
<dbReference type="InterPro" id="IPR036866">
    <property type="entry name" value="RibonucZ/Hydroxyglut_hydro"/>
</dbReference>
<keyword evidence="7" id="KW-1185">Reference proteome</keyword>
<evidence type="ECO:0000313" key="7">
    <source>
        <dbReference type="Proteomes" id="UP001165444"/>
    </source>
</evidence>
<evidence type="ECO:0000259" key="5">
    <source>
        <dbReference type="SMART" id="SM00849"/>
    </source>
</evidence>
<dbReference type="PANTHER" id="PTHR42978">
    <property type="entry name" value="QUORUM-QUENCHING LACTONASE YTNP-RELATED-RELATED"/>
    <property type="match status" value="1"/>
</dbReference>
<dbReference type="EMBL" id="JAKZMM010000029">
    <property type="protein sequence ID" value="MCJ2381253.1"/>
    <property type="molecule type" value="Genomic_DNA"/>
</dbReference>
<dbReference type="Proteomes" id="UP001165444">
    <property type="component" value="Unassembled WGS sequence"/>
</dbReference>
<dbReference type="Gene3D" id="3.60.15.10">
    <property type="entry name" value="Ribonuclease Z/Hydroxyacylglutathione hydrolase-like"/>
    <property type="match status" value="1"/>
</dbReference>
<dbReference type="CDD" id="cd07720">
    <property type="entry name" value="OPHC2-like_MBL-fold"/>
    <property type="match status" value="1"/>
</dbReference>
<gene>
    <name evidence="6" type="ORF">MUN53_11640</name>
</gene>
<comment type="caution">
    <text evidence="6">The sequence shown here is derived from an EMBL/GenBank/DDBJ whole genome shotgun (WGS) entry which is preliminary data.</text>
</comment>
<reference evidence="6 7" key="1">
    <citation type="submission" date="2022-03" db="EMBL/GenBank/DDBJ databases">
        <title>Parabacteroides sp. nov. isolated from swine feces.</title>
        <authorList>
            <person name="Bak J.E."/>
        </authorList>
    </citation>
    <scope>NUCLEOTIDE SEQUENCE [LARGE SCALE GENOMIC DNA]</scope>
    <source>
        <strain evidence="6 7">AGMB00274</strain>
    </source>
</reference>
<proteinExistence type="inferred from homology"/>
<dbReference type="SUPFAM" id="SSF56281">
    <property type="entry name" value="Metallo-hydrolase/oxidoreductase"/>
    <property type="match status" value="1"/>
</dbReference>
<keyword evidence="3" id="KW-0378">Hydrolase</keyword>
<evidence type="ECO:0000256" key="3">
    <source>
        <dbReference type="ARBA" id="ARBA00022801"/>
    </source>
</evidence>
<accession>A0ABT0C2K5</accession>
<organism evidence="6 7">
    <name type="scientific">Parabacteroides faecalis</name>
    <dbReference type="NCBI Taxonomy" id="2924040"/>
    <lineage>
        <taxon>Bacteria</taxon>
        <taxon>Pseudomonadati</taxon>
        <taxon>Bacteroidota</taxon>
        <taxon>Bacteroidia</taxon>
        <taxon>Bacteroidales</taxon>
        <taxon>Tannerellaceae</taxon>
        <taxon>Parabacteroides</taxon>
    </lineage>
</organism>
<keyword evidence="4" id="KW-0862">Zinc</keyword>
<evidence type="ECO:0000313" key="6">
    <source>
        <dbReference type="EMBL" id="MCJ2381253.1"/>
    </source>
</evidence>
<dbReference type="InterPro" id="IPR051013">
    <property type="entry name" value="MBL_superfamily_lactonases"/>
</dbReference>
<feature type="domain" description="Metallo-beta-lactamase" evidence="5">
    <location>
        <begin position="88"/>
        <end position="274"/>
    </location>
</feature>
<dbReference type="InterPro" id="IPR001279">
    <property type="entry name" value="Metallo-B-lactamas"/>
</dbReference>
<evidence type="ECO:0000256" key="1">
    <source>
        <dbReference type="ARBA" id="ARBA00007749"/>
    </source>
</evidence>
<evidence type="ECO:0000256" key="2">
    <source>
        <dbReference type="ARBA" id="ARBA00022723"/>
    </source>
</evidence>
<dbReference type="SMART" id="SM00849">
    <property type="entry name" value="Lactamase_B"/>
    <property type="match status" value="1"/>
</dbReference>
<name>A0ABT0C2K5_9BACT</name>
<dbReference type="Pfam" id="PF00753">
    <property type="entry name" value="Lactamase_B"/>
    <property type="match status" value="1"/>
</dbReference>
<dbReference type="PANTHER" id="PTHR42978:SF6">
    <property type="entry name" value="QUORUM-QUENCHING LACTONASE YTNP-RELATED"/>
    <property type="match status" value="1"/>
</dbReference>
<protein>
    <submittedName>
        <fullName evidence="6">MBL fold metallo-hydrolase</fullName>
    </submittedName>
</protein>
<keyword evidence="2" id="KW-0479">Metal-binding</keyword>
<evidence type="ECO:0000256" key="4">
    <source>
        <dbReference type="ARBA" id="ARBA00022833"/>
    </source>
</evidence>
<comment type="similarity">
    <text evidence="1">Belongs to the metallo-beta-lactamase superfamily.</text>
</comment>